<dbReference type="OrthoDB" id="9769447at2"/>
<dbReference type="RefSeq" id="WP_148136004.1">
    <property type="nucleotide sequence ID" value="NZ_CP017634.1"/>
</dbReference>
<comment type="similarity">
    <text evidence="1">Belongs to the LDH2/MDH2 oxidoreductase family.</text>
</comment>
<dbReference type="InterPro" id="IPR043144">
    <property type="entry name" value="Mal/L-sulf/L-lact_DH-like_ah"/>
</dbReference>
<protein>
    <recommendedName>
        <fullName evidence="5">Ldh family oxidoreductase</fullName>
    </recommendedName>
</protein>
<dbReference type="PANTHER" id="PTHR11091">
    <property type="entry name" value="OXIDOREDUCTASE-RELATED"/>
    <property type="match status" value="1"/>
</dbReference>
<dbReference type="EMBL" id="CP017634">
    <property type="protein sequence ID" value="ATW26681.1"/>
    <property type="molecule type" value="Genomic_DNA"/>
</dbReference>
<evidence type="ECO:0000313" key="3">
    <source>
        <dbReference type="EMBL" id="ATW26681.1"/>
    </source>
</evidence>
<dbReference type="PANTHER" id="PTHR11091:SF0">
    <property type="entry name" value="MALATE DEHYDROGENASE"/>
    <property type="match status" value="1"/>
</dbReference>
<dbReference type="InterPro" id="IPR043143">
    <property type="entry name" value="Mal/L-sulf/L-lact_DH-like_NADP"/>
</dbReference>
<proteinExistence type="inferred from homology"/>
<dbReference type="InterPro" id="IPR003767">
    <property type="entry name" value="Malate/L-lactate_DH-like"/>
</dbReference>
<evidence type="ECO:0000313" key="4">
    <source>
        <dbReference type="Proteomes" id="UP000323521"/>
    </source>
</evidence>
<evidence type="ECO:0008006" key="5">
    <source>
        <dbReference type="Google" id="ProtNLM"/>
    </source>
</evidence>
<dbReference type="Gene3D" id="1.10.1530.10">
    <property type="match status" value="1"/>
</dbReference>
<dbReference type="Gene3D" id="3.30.1370.60">
    <property type="entry name" value="Hypothetical oxidoreductase yiak, domain 2"/>
    <property type="match status" value="1"/>
</dbReference>
<keyword evidence="4" id="KW-1185">Reference proteome</keyword>
<dbReference type="Proteomes" id="UP000323521">
    <property type="component" value="Chromosome"/>
</dbReference>
<dbReference type="AlphaFoldDB" id="A0A3G1KW74"/>
<keyword evidence="2" id="KW-0560">Oxidoreductase</keyword>
<dbReference type="Pfam" id="PF02615">
    <property type="entry name" value="Ldh_2"/>
    <property type="match status" value="1"/>
</dbReference>
<accession>A0A3G1KW74</accession>
<name>A0A3G1KW74_FORW1</name>
<gene>
    <name evidence="3" type="ORF">DCMF_19680</name>
</gene>
<reference evidence="3 4" key="1">
    <citation type="submission" date="2016-10" db="EMBL/GenBank/DDBJ databases">
        <title>Complete Genome Sequence of Peptococcaceae strain DCMF.</title>
        <authorList>
            <person name="Edwards R.J."/>
            <person name="Holland S.I."/>
            <person name="Deshpande N.P."/>
            <person name="Wong Y.K."/>
            <person name="Ertan H."/>
            <person name="Manefield M."/>
            <person name="Russell T.L."/>
            <person name="Lee M.J."/>
        </authorList>
    </citation>
    <scope>NUCLEOTIDE SEQUENCE [LARGE SCALE GENOMIC DNA]</scope>
    <source>
        <strain evidence="3 4">DCMF</strain>
    </source>
</reference>
<dbReference type="SUPFAM" id="SSF89733">
    <property type="entry name" value="L-sulfolactate dehydrogenase-like"/>
    <property type="match status" value="1"/>
</dbReference>
<dbReference type="GO" id="GO:0016491">
    <property type="term" value="F:oxidoreductase activity"/>
    <property type="evidence" value="ECO:0007669"/>
    <property type="project" value="UniProtKB-KW"/>
</dbReference>
<organism evidence="3 4">
    <name type="scientific">Formimonas warabiya</name>
    <dbReference type="NCBI Taxonomy" id="1761012"/>
    <lineage>
        <taxon>Bacteria</taxon>
        <taxon>Bacillati</taxon>
        <taxon>Bacillota</taxon>
        <taxon>Clostridia</taxon>
        <taxon>Eubacteriales</taxon>
        <taxon>Peptococcaceae</taxon>
        <taxon>Candidatus Formimonas</taxon>
    </lineage>
</organism>
<evidence type="ECO:0000256" key="2">
    <source>
        <dbReference type="ARBA" id="ARBA00023002"/>
    </source>
</evidence>
<evidence type="ECO:0000256" key="1">
    <source>
        <dbReference type="ARBA" id="ARBA00006056"/>
    </source>
</evidence>
<dbReference type="InterPro" id="IPR036111">
    <property type="entry name" value="Mal/L-sulfo/L-lacto_DH-like_sf"/>
</dbReference>
<dbReference type="KEGG" id="fwa:DCMF_19680"/>
<sequence>MQDKATLVTINHQKLLSFALECFLCTGFEEESAQLIADSLIEADLRGLNTHGVIRIPMYLNRVKTGLIDPLARVNLIKENDNMAVLDAGNGMGQPASVYAMQKAIEKAGVSTISMVGVRNSNHFGTAAYYSMMAAERRMLGISCSNTEPLMAAPGGAKAVVGNNPLSIAIPGGNKPDIVIDMAMSAAAIGKIVLAQKKGESIPLGWATDKIGNVTTDPNEALDGGALLPFSGPKGYSFALAVDILAGILMGSGFGEDVKSPFNDFLNQQKVGHMFMAINISAFTNLEKFLANVEELIRQIKTAPVAPGVKEAFLPGEIEYNTKCTRLVDGIPLPVGLIDELNAYAQELTVKSRL</sequence>